<protein>
    <submittedName>
        <fullName evidence="1">Uncharacterized protein</fullName>
    </submittedName>
</protein>
<name>A0A4Z2GW33_9TELE</name>
<dbReference type="Proteomes" id="UP000314294">
    <property type="component" value="Unassembled WGS sequence"/>
</dbReference>
<gene>
    <name evidence="1" type="ORF">EYF80_032131</name>
</gene>
<evidence type="ECO:0000313" key="1">
    <source>
        <dbReference type="EMBL" id="TNN57669.1"/>
    </source>
</evidence>
<reference evidence="1 2" key="1">
    <citation type="submission" date="2019-03" db="EMBL/GenBank/DDBJ databases">
        <title>First draft genome of Liparis tanakae, snailfish: a comprehensive survey of snailfish specific genes.</title>
        <authorList>
            <person name="Kim W."/>
            <person name="Song I."/>
            <person name="Jeong J.-H."/>
            <person name="Kim D."/>
            <person name="Kim S."/>
            <person name="Ryu S."/>
            <person name="Song J.Y."/>
            <person name="Lee S.K."/>
        </authorList>
    </citation>
    <scope>NUCLEOTIDE SEQUENCE [LARGE SCALE GENOMIC DNA]</scope>
    <source>
        <tissue evidence="1">Muscle</tissue>
    </source>
</reference>
<proteinExistence type="predicted"/>
<comment type="caution">
    <text evidence="1">The sequence shown here is derived from an EMBL/GenBank/DDBJ whole genome shotgun (WGS) entry which is preliminary data.</text>
</comment>
<accession>A0A4Z2GW33</accession>
<dbReference type="AlphaFoldDB" id="A0A4Z2GW33"/>
<dbReference type="EMBL" id="SRLO01000399">
    <property type="protein sequence ID" value="TNN57669.1"/>
    <property type="molecule type" value="Genomic_DNA"/>
</dbReference>
<evidence type="ECO:0000313" key="2">
    <source>
        <dbReference type="Proteomes" id="UP000314294"/>
    </source>
</evidence>
<sequence length="90" mass="9776">MEGRKGEKDKGDSFYSKCSLQDVVAQSLASVSRSFPLSCAPKPKPLSQESGHGSPCVEAERVRLKAAHLYYAAVMVNTEIVQNRCSRGSD</sequence>
<organism evidence="1 2">
    <name type="scientific">Liparis tanakae</name>
    <name type="common">Tanaka's snailfish</name>
    <dbReference type="NCBI Taxonomy" id="230148"/>
    <lineage>
        <taxon>Eukaryota</taxon>
        <taxon>Metazoa</taxon>
        <taxon>Chordata</taxon>
        <taxon>Craniata</taxon>
        <taxon>Vertebrata</taxon>
        <taxon>Euteleostomi</taxon>
        <taxon>Actinopterygii</taxon>
        <taxon>Neopterygii</taxon>
        <taxon>Teleostei</taxon>
        <taxon>Neoteleostei</taxon>
        <taxon>Acanthomorphata</taxon>
        <taxon>Eupercaria</taxon>
        <taxon>Perciformes</taxon>
        <taxon>Cottioidei</taxon>
        <taxon>Cottales</taxon>
        <taxon>Liparidae</taxon>
        <taxon>Liparis</taxon>
    </lineage>
</organism>
<keyword evidence="2" id="KW-1185">Reference proteome</keyword>